<gene>
    <name evidence="8" type="ORF">Bxe_B1974</name>
</gene>
<dbReference type="Pfam" id="PF00005">
    <property type="entry name" value="ABC_tran"/>
    <property type="match status" value="1"/>
</dbReference>
<dbReference type="GO" id="GO:0016887">
    <property type="term" value="F:ATP hydrolysis activity"/>
    <property type="evidence" value="ECO:0007669"/>
    <property type="project" value="InterPro"/>
</dbReference>
<keyword evidence="9" id="KW-1185">Reference proteome</keyword>
<evidence type="ECO:0000256" key="3">
    <source>
        <dbReference type="ARBA" id="ARBA00022475"/>
    </source>
</evidence>
<dbReference type="OrthoDB" id="9802772at2"/>
<comment type="similarity">
    <text evidence="1">Belongs to the ABC transporter superfamily.</text>
</comment>
<dbReference type="KEGG" id="bxe:Bxe_B1974"/>
<dbReference type="Proteomes" id="UP000001817">
    <property type="component" value="Chromosome 2"/>
</dbReference>
<evidence type="ECO:0000256" key="4">
    <source>
        <dbReference type="ARBA" id="ARBA00022519"/>
    </source>
</evidence>
<dbReference type="GO" id="GO:0005524">
    <property type="term" value="F:ATP binding"/>
    <property type="evidence" value="ECO:0007669"/>
    <property type="project" value="UniProtKB-KW"/>
</dbReference>
<name>Q13PI1_PARXL</name>
<dbReference type="InterPro" id="IPR017871">
    <property type="entry name" value="ABC_transporter-like_CS"/>
</dbReference>
<dbReference type="EMBL" id="CP000271">
    <property type="protein sequence ID" value="ABE34008.1"/>
    <property type="molecule type" value="Genomic_DNA"/>
</dbReference>
<dbReference type="PROSITE" id="PS50893">
    <property type="entry name" value="ABC_TRANSPORTER_2"/>
    <property type="match status" value="1"/>
</dbReference>
<dbReference type="InterPro" id="IPR050319">
    <property type="entry name" value="ABC_transp_ATP-bind"/>
</dbReference>
<dbReference type="InterPro" id="IPR003593">
    <property type="entry name" value="AAA+_ATPase"/>
</dbReference>
<dbReference type="FunFam" id="3.40.50.300:FF:000016">
    <property type="entry name" value="Oligopeptide ABC transporter ATP-binding component"/>
    <property type="match status" value="1"/>
</dbReference>
<dbReference type="KEGG" id="bxb:DR64_7274"/>
<keyword evidence="4" id="KW-0472">Membrane</keyword>
<proteinExistence type="inferred from homology"/>
<evidence type="ECO:0000256" key="6">
    <source>
        <dbReference type="ARBA" id="ARBA00022840"/>
    </source>
</evidence>
<sequence>MNSDPLIRVSNLRKLYDIRKGMFSKLVGHVHAVDDVSFDIASGETLGLAGESGSGKTTIGRSVLRLVEPTDGDITFDGKNVMKFNAAGLRDYRRSAQIIFQDPFASINPRMKIRDVIAEPLRVQKILRTESEIDRRVDELLDLVSLPSNYKDRSPTALSGGQRQRIVIARALAVNPKFIVADEPISALDVSIQAQIVSLLDELKERLGLAMLFISHDLAVMEYLSDRIAVVYLGQIMEIGPARAVTQTPKHPYTEALISAVPDDRPDRRRKRVVLQGDIADPVSPPSGCVFRTRCIYAKAECAQARPALREVAPMHFKACIRDDVL</sequence>
<evidence type="ECO:0000259" key="7">
    <source>
        <dbReference type="PROSITE" id="PS50893"/>
    </source>
</evidence>
<dbReference type="GO" id="GO:0015833">
    <property type="term" value="P:peptide transport"/>
    <property type="evidence" value="ECO:0007669"/>
    <property type="project" value="InterPro"/>
</dbReference>
<accession>Q13PI1</accession>
<evidence type="ECO:0000313" key="9">
    <source>
        <dbReference type="Proteomes" id="UP000001817"/>
    </source>
</evidence>
<reference evidence="8 9" key="1">
    <citation type="journal article" date="2006" name="Proc. Natl. Acad. Sci. U.S.A.">
        <title>Burkholderia xenovorans LB400 harbors a multi-replicon, 9.73-Mbp genome shaped for versatility.</title>
        <authorList>
            <person name="Chain P.S."/>
            <person name="Denef V.J."/>
            <person name="Konstantinidis K.T."/>
            <person name="Vergez L.M."/>
            <person name="Agullo L."/>
            <person name="Reyes V.L."/>
            <person name="Hauser L."/>
            <person name="Cordova M."/>
            <person name="Gomez L."/>
            <person name="Gonzalez M."/>
            <person name="Land M."/>
            <person name="Lao V."/>
            <person name="Larimer F."/>
            <person name="LiPuma J.J."/>
            <person name="Mahenthiralingam E."/>
            <person name="Malfatti S.A."/>
            <person name="Marx C.J."/>
            <person name="Parnell J.J."/>
            <person name="Ramette A."/>
            <person name="Richardson P."/>
            <person name="Seeger M."/>
            <person name="Smith D."/>
            <person name="Spilker T."/>
            <person name="Sul W.J."/>
            <person name="Tsoi T.V."/>
            <person name="Ulrich L.E."/>
            <person name="Zhulin I.B."/>
            <person name="Tiedje J.M."/>
        </authorList>
    </citation>
    <scope>NUCLEOTIDE SEQUENCE [LARGE SCALE GENOMIC DNA]</scope>
    <source>
        <strain evidence="8 9">LB400</strain>
    </source>
</reference>
<keyword evidence="5" id="KW-0547">Nucleotide-binding</keyword>
<evidence type="ECO:0000313" key="8">
    <source>
        <dbReference type="EMBL" id="ABE34008.1"/>
    </source>
</evidence>
<keyword evidence="4" id="KW-0997">Cell inner membrane</keyword>
<protein>
    <submittedName>
        <fullName evidence="8">ABC peptide transporter, ATPase subunit</fullName>
    </submittedName>
</protein>
<organism evidence="8 9">
    <name type="scientific">Paraburkholderia xenovorans (strain LB400)</name>
    <dbReference type="NCBI Taxonomy" id="266265"/>
    <lineage>
        <taxon>Bacteria</taxon>
        <taxon>Pseudomonadati</taxon>
        <taxon>Pseudomonadota</taxon>
        <taxon>Betaproteobacteria</taxon>
        <taxon>Burkholderiales</taxon>
        <taxon>Burkholderiaceae</taxon>
        <taxon>Paraburkholderia</taxon>
    </lineage>
</organism>
<dbReference type="GO" id="GO:0055085">
    <property type="term" value="P:transmembrane transport"/>
    <property type="evidence" value="ECO:0007669"/>
    <property type="project" value="UniProtKB-ARBA"/>
</dbReference>
<dbReference type="CDD" id="cd03257">
    <property type="entry name" value="ABC_NikE_OppD_transporters"/>
    <property type="match status" value="1"/>
</dbReference>
<evidence type="ECO:0000256" key="2">
    <source>
        <dbReference type="ARBA" id="ARBA00022448"/>
    </source>
</evidence>
<keyword evidence="3" id="KW-1003">Cell membrane</keyword>
<dbReference type="SMART" id="SM00382">
    <property type="entry name" value="AAA"/>
    <property type="match status" value="1"/>
</dbReference>
<dbReference type="PANTHER" id="PTHR43776:SF7">
    <property type="entry name" value="D,D-DIPEPTIDE TRANSPORT ATP-BINDING PROTEIN DDPF-RELATED"/>
    <property type="match status" value="1"/>
</dbReference>
<dbReference type="InterPro" id="IPR003439">
    <property type="entry name" value="ABC_transporter-like_ATP-bd"/>
</dbReference>
<dbReference type="Gene3D" id="3.40.50.300">
    <property type="entry name" value="P-loop containing nucleotide triphosphate hydrolases"/>
    <property type="match status" value="1"/>
</dbReference>
<dbReference type="PANTHER" id="PTHR43776">
    <property type="entry name" value="TRANSPORT ATP-BINDING PROTEIN"/>
    <property type="match status" value="1"/>
</dbReference>
<dbReference type="Pfam" id="PF08352">
    <property type="entry name" value="oligo_HPY"/>
    <property type="match status" value="1"/>
</dbReference>
<dbReference type="AlphaFoldDB" id="Q13PI1"/>
<dbReference type="InterPro" id="IPR013563">
    <property type="entry name" value="Oligopep_ABC_C"/>
</dbReference>
<keyword evidence="6" id="KW-0067">ATP-binding</keyword>
<dbReference type="PATRIC" id="fig|266265.5.peg.5765"/>
<dbReference type="InterPro" id="IPR027417">
    <property type="entry name" value="P-loop_NTPase"/>
</dbReference>
<dbReference type="NCBIfam" id="TIGR01727">
    <property type="entry name" value="oligo_HPY"/>
    <property type="match status" value="1"/>
</dbReference>
<evidence type="ECO:0000256" key="5">
    <source>
        <dbReference type="ARBA" id="ARBA00022741"/>
    </source>
</evidence>
<dbReference type="STRING" id="266265.Bxe_B1974"/>
<keyword evidence="2" id="KW-0813">Transport</keyword>
<evidence type="ECO:0000256" key="1">
    <source>
        <dbReference type="ARBA" id="ARBA00005417"/>
    </source>
</evidence>
<dbReference type="SUPFAM" id="SSF52540">
    <property type="entry name" value="P-loop containing nucleoside triphosphate hydrolases"/>
    <property type="match status" value="1"/>
</dbReference>
<dbReference type="RefSeq" id="WP_011491360.1">
    <property type="nucleotide sequence ID" value="NC_007952.1"/>
</dbReference>
<dbReference type="eggNOG" id="COG4608">
    <property type="taxonomic scope" value="Bacteria"/>
</dbReference>
<feature type="domain" description="ABC transporter" evidence="7">
    <location>
        <begin position="7"/>
        <end position="258"/>
    </location>
</feature>
<dbReference type="PROSITE" id="PS00211">
    <property type="entry name" value="ABC_TRANSPORTER_1"/>
    <property type="match status" value="1"/>
</dbReference>